<comment type="similarity">
    <text evidence="1">Belongs to the UPF0312 family.</text>
</comment>
<comment type="caution">
    <text evidence="3">The sequence shown here is derived from an EMBL/GenBank/DDBJ whole genome shotgun (WGS) entry which is preliminary data.</text>
</comment>
<dbReference type="SUPFAM" id="SSF101874">
    <property type="entry name" value="YceI-like"/>
    <property type="match status" value="1"/>
</dbReference>
<dbReference type="PANTHER" id="PTHR34406">
    <property type="entry name" value="PROTEIN YCEI"/>
    <property type="match status" value="1"/>
</dbReference>
<reference evidence="3" key="2">
    <citation type="submission" date="2020-09" db="EMBL/GenBank/DDBJ databases">
        <authorList>
            <person name="Sun Q."/>
            <person name="Zhou Y."/>
        </authorList>
    </citation>
    <scope>NUCLEOTIDE SEQUENCE</scope>
    <source>
        <strain evidence="3">CGMCC 1.15794</strain>
    </source>
</reference>
<gene>
    <name evidence="3" type="ORF">GCM10010921_20950</name>
</gene>
<reference evidence="3" key="1">
    <citation type="journal article" date="2014" name="Int. J. Syst. Evol. Microbiol.">
        <title>Complete genome sequence of Corynebacterium casei LMG S-19264T (=DSM 44701T), isolated from a smear-ripened cheese.</title>
        <authorList>
            <consortium name="US DOE Joint Genome Institute (JGI-PGF)"/>
            <person name="Walter F."/>
            <person name="Albersmeier A."/>
            <person name="Kalinowski J."/>
            <person name="Ruckert C."/>
        </authorList>
    </citation>
    <scope>NUCLEOTIDE SEQUENCE</scope>
    <source>
        <strain evidence="3">CGMCC 1.15794</strain>
    </source>
</reference>
<dbReference type="InterPro" id="IPR007372">
    <property type="entry name" value="Lipid/polyisoprenoid-bd_YceI"/>
</dbReference>
<evidence type="ECO:0000259" key="2">
    <source>
        <dbReference type="SMART" id="SM00867"/>
    </source>
</evidence>
<proteinExistence type="inferred from homology"/>
<feature type="domain" description="Lipid/polyisoprenoid-binding YceI-like" evidence="2">
    <location>
        <begin position="74"/>
        <end position="240"/>
    </location>
</feature>
<keyword evidence="4" id="KW-1185">Reference proteome</keyword>
<dbReference type="Pfam" id="PF04264">
    <property type="entry name" value="YceI"/>
    <property type="match status" value="1"/>
</dbReference>
<dbReference type="Gene3D" id="2.40.128.110">
    <property type="entry name" value="Lipid/polyisoprenoid-binding, YceI-like"/>
    <property type="match status" value="1"/>
</dbReference>
<dbReference type="SMART" id="SM00867">
    <property type="entry name" value="YceI"/>
    <property type="match status" value="1"/>
</dbReference>
<name>A0A917MMN6_9MICO</name>
<sequence length="242" mass="24914">MSKPAPRRRLSRATIVVLAIVAALVLVGGAAAAFGPAFYRDVIVGEAPAAPAVDPATAPSAPAADEPLADLSGTWTVASGSYAGYRVDEVLNGTDVTVVGRTEDVTGEVRVDGLSVARAEVTVDVGSIATDAAARDAYFRDQALSVREHPTATFRLTEPIETDAAPEAGESATVDVRGELTLNGVTRAVSASVDAAFDGRTAQVAGSVPITFADFGVEAPDLGFVSVEPDGFVEFLLLLEKR</sequence>
<dbReference type="AlphaFoldDB" id="A0A917MMN6"/>
<organism evidence="3 4">
    <name type="scientific">Microbacterium album</name>
    <dbReference type="NCBI Taxonomy" id="2053191"/>
    <lineage>
        <taxon>Bacteria</taxon>
        <taxon>Bacillati</taxon>
        <taxon>Actinomycetota</taxon>
        <taxon>Actinomycetes</taxon>
        <taxon>Micrococcales</taxon>
        <taxon>Microbacteriaceae</taxon>
        <taxon>Microbacterium</taxon>
    </lineage>
</organism>
<dbReference type="RefSeq" id="WP_188756234.1">
    <property type="nucleotide sequence ID" value="NZ_BMJY01000008.1"/>
</dbReference>
<evidence type="ECO:0000313" key="4">
    <source>
        <dbReference type="Proteomes" id="UP000657592"/>
    </source>
</evidence>
<dbReference type="Proteomes" id="UP000657592">
    <property type="component" value="Unassembled WGS sequence"/>
</dbReference>
<dbReference type="InterPro" id="IPR036761">
    <property type="entry name" value="TTHA0802/YceI-like_sf"/>
</dbReference>
<dbReference type="PANTHER" id="PTHR34406:SF1">
    <property type="entry name" value="PROTEIN YCEI"/>
    <property type="match status" value="1"/>
</dbReference>
<accession>A0A917MMN6</accession>
<protein>
    <recommendedName>
        <fullName evidence="2">Lipid/polyisoprenoid-binding YceI-like domain-containing protein</fullName>
    </recommendedName>
</protein>
<evidence type="ECO:0000313" key="3">
    <source>
        <dbReference type="EMBL" id="GGH45503.1"/>
    </source>
</evidence>
<dbReference type="EMBL" id="BMJY01000008">
    <property type="protein sequence ID" value="GGH45503.1"/>
    <property type="molecule type" value="Genomic_DNA"/>
</dbReference>
<evidence type="ECO:0000256" key="1">
    <source>
        <dbReference type="ARBA" id="ARBA00008812"/>
    </source>
</evidence>